<name>A0A1H1H822_9BURK</name>
<dbReference type="AlphaFoldDB" id="A0A1H1H822"/>
<dbReference type="RefSeq" id="WP_074767129.1">
    <property type="nucleotide sequence ID" value="NZ_FNKP01000002.1"/>
</dbReference>
<keyword evidence="7" id="KW-0808">Transferase</keyword>
<dbReference type="InterPro" id="IPR015422">
    <property type="entry name" value="PyrdxlP-dep_Trfase_small"/>
</dbReference>
<dbReference type="OrthoDB" id="9766472at2"/>
<dbReference type="SUPFAM" id="SSF53383">
    <property type="entry name" value="PLP-dependent transferases"/>
    <property type="match status" value="1"/>
</dbReference>
<feature type="binding site" evidence="4">
    <location>
        <position position="348"/>
    </location>
    <ligand>
        <name>substrate</name>
    </ligand>
</feature>
<dbReference type="Pfam" id="PF00266">
    <property type="entry name" value="Aminotran_5"/>
    <property type="match status" value="1"/>
</dbReference>
<dbReference type="PANTHER" id="PTHR21152:SF40">
    <property type="entry name" value="ALANINE--GLYOXYLATE AMINOTRANSFERASE"/>
    <property type="match status" value="1"/>
</dbReference>
<dbReference type="GO" id="GO:0019265">
    <property type="term" value="P:glycine biosynthetic process, by transamination of glyoxylate"/>
    <property type="evidence" value="ECO:0007669"/>
    <property type="project" value="TreeGrafter"/>
</dbReference>
<dbReference type="Gene3D" id="3.90.1150.10">
    <property type="entry name" value="Aspartate Aminotransferase, domain 1"/>
    <property type="match status" value="1"/>
</dbReference>
<accession>A0A1H1H822</accession>
<comment type="cofactor">
    <cofactor evidence="1 5">
        <name>pyridoxal 5'-phosphate</name>
        <dbReference type="ChEBI" id="CHEBI:597326"/>
    </cofactor>
</comment>
<keyword evidence="8" id="KW-1185">Reference proteome</keyword>
<evidence type="ECO:0000256" key="2">
    <source>
        <dbReference type="ARBA" id="ARBA00009236"/>
    </source>
</evidence>
<keyword evidence="3 5" id="KW-0663">Pyridoxal phosphate</keyword>
<organism evidence="7 8">
    <name type="scientific">Paraburkholderia fungorum</name>
    <dbReference type="NCBI Taxonomy" id="134537"/>
    <lineage>
        <taxon>Bacteria</taxon>
        <taxon>Pseudomonadati</taxon>
        <taxon>Pseudomonadota</taxon>
        <taxon>Betaproteobacteria</taxon>
        <taxon>Burkholderiales</taxon>
        <taxon>Burkholderiaceae</taxon>
        <taxon>Paraburkholderia</taxon>
    </lineage>
</organism>
<dbReference type="InterPro" id="IPR015421">
    <property type="entry name" value="PyrdxlP-dep_Trfase_major"/>
</dbReference>
<dbReference type="InterPro" id="IPR024169">
    <property type="entry name" value="SP_NH2Trfase/AEP_transaminase"/>
</dbReference>
<evidence type="ECO:0000256" key="3">
    <source>
        <dbReference type="ARBA" id="ARBA00022898"/>
    </source>
</evidence>
<feature type="modified residue" description="N6-(pyridoxal phosphate)lysine" evidence="5">
    <location>
        <position position="197"/>
    </location>
</feature>
<evidence type="ECO:0000313" key="7">
    <source>
        <dbReference type="EMBL" id="SDR21278.1"/>
    </source>
</evidence>
<keyword evidence="7" id="KW-0032">Aminotransferase</keyword>
<evidence type="ECO:0000256" key="5">
    <source>
        <dbReference type="PIRSR" id="PIRSR000524-50"/>
    </source>
</evidence>
<dbReference type="Proteomes" id="UP000183487">
    <property type="component" value="Unassembled WGS sequence"/>
</dbReference>
<dbReference type="PIRSF" id="PIRSF000524">
    <property type="entry name" value="SPT"/>
    <property type="match status" value="1"/>
</dbReference>
<dbReference type="InterPro" id="IPR000192">
    <property type="entry name" value="Aminotrans_V_dom"/>
</dbReference>
<sequence>MPGLLPDVDPDGLLEYSVVYTDRSINHMSQRFQGVMRDISASLKKVYNANSAIVVPGSGTFGMEAVARQFATNRKCLVIRNGWFSFRWSQIFDMGGIPSESIVLKARPVEPGRQAAYAPPPIEEVVAAITESKPDLVFAPHVETASGIMLPDAYLRAVADAVHAVGGMFVLDCVASGTVWVDMQASGVDVLISAPQKGWSASPCCGLVMLSPLARKKIDDTTSTSFACDLRKWLQIMEAYENGGFAYHATMPTDGLATLRDVIKETEAYGFDKVRAEQLELGKRVRSLLVEHGIRSVAAEGFEAPGVVVSYTDDDGIRSGKKFADAGLQIAAGVPLQCDEPDDFRTFRIGLFGLDKLHDVEGAVARLAKALDSIV</sequence>
<evidence type="ECO:0000313" key="8">
    <source>
        <dbReference type="Proteomes" id="UP000183487"/>
    </source>
</evidence>
<reference evidence="8" key="1">
    <citation type="submission" date="2016-10" db="EMBL/GenBank/DDBJ databases">
        <authorList>
            <person name="Varghese N."/>
        </authorList>
    </citation>
    <scope>NUCLEOTIDE SEQUENCE [LARGE SCALE GENOMIC DNA]</scope>
    <source>
        <strain evidence="8">GAS106B</strain>
    </source>
</reference>
<dbReference type="Gene3D" id="3.40.640.10">
    <property type="entry name" value="Type I PLP-dependent aspartate aminotransferase-like (Major domain)"/>
    <property type="match status" value="1"/>
</dbReference>
<dbReference type="InterPro" id="IPR015424">
    <property type="entry name" value="PyrdxlP-dep_Trfase"/>
</dbReference>
<evidence type="ECO:0000259" key="6">
    <source>
        <dbReference type="Pfam" id="PF00266"/>
    </source>
</evidence>
<evidence type="ECO:0000256" key="4">
    <source>
        <dbReference type="PIRSR" id="PIRSR000524-1"/>
    </source>
</evidence>
<proteinExistence type="inferred from homology"/>
<feature type="domain" description="Aminotransferase class V" evidence="6">
    <location>
        <begin position="21"/>
        <end position="291"/>
    </location>
</feature>
<dbReference type="GO" id="GO:0008453">
    <property type="term" value="F:alanine-glyoxylate transaminase activity"/>
    <property type="evidence" value="ECO:0007669"/>
    <property type="project" value="TreeGrafter"/>
</dbReference>
<gene>
    <name evidence="7" type="ORF">SAMN05443245_3597</name>
</gene>
<dbReference type="EMBL" id="FNKP01000002">
    <property type="protein sequence ID" value="SDR21278.1"/>
    <property type="molecule type" value="Genomic_DNA"/>
</dbReference>
<dbReference type="GO" id="GO:0004760">
    <property type="term" value="F:L-serine-pyruvate transaminase activity"/>
    <property type="evidence" value="ECO:0007669"/>
    <property type="project" value="TreeGrafter"/>
</dbReference>
<comment type="similarity">
    <text evidence="2">Belongs to the class-V pyridoxal-phosphate-dependent aminotransferase family.</text>
</comment>
<evidence type="ECO:0000256" key="1">
    <source>
        <dbReference type="ARBA" id="ARBA00001933"/>
    </source>
</evidence>
<dbReference type="PANTHER" id="PTHR21152">
    <property type="entry name" value="AMINOTRANSFERASE CLASS V"/>
    <property type="match status" value="1"/>
</dbReference>
<protein>
    <submittedName>
        <fullName evidence="7">Aspartate aminotransferase</fullName>
    </submittedName>
</protein>